<proteinExistence type="predicted"/>
<evidence type="ECO:0000313" key="1">
    <source>
        <dbReference type="EMBL" id="SVA77418.1"/>
    </source>
</evidence>
<name>A0A381YK31_9ZZZZ</name>
<organism evidence="1">
    <name type="scientific">marine metagenome</name>
    <dbReference type="NCBI Taxonomy" id="408172"/>
    <lineage>
        <taxon>unclassified sequences</taxon>
        <taxon>metagenomes</taxon>
        <taxon>ecological metagenomes</taxon>
    </lineage>
</organism>
<dbReference type="EMBL" id="UINC01018431">
    <property type="protein sequence ID" value="SVA77418.1"/>
    <property type="molecule type" value="Genomic_DNA"/>
</dbReference>
<accession>A0A381YK31</accession>
<protein>
    <submittedName>
        <fullName evidence="1">Uncharacterized protein</fullName>
    </submittedName>
</protein>
<dbReference type="InterPro" id="IPR046150">
    <property type="entry name" value="DUF6152"/>
</dbReference>
<dbReference type="AlphaFoldDB" id="A0A381YK31"/>
<gene>
    <name evidence="1" type="ORF">METZ01_LOCUS130272</name>
</gene>
<dbReference type="Pfam" id="PF19649">
    <property type="entry name" value="DUF6152"/>
    <property type="match status" value="1"/>
</dbReference>
<reference evidence="1" key="1">
    <citation type="submission" date="2018-05" db="EMBL/GenBank/DDBJ databases">
        <authorList>
            <person name="Lanie J.A."/>
            <person name="Ng W.-L."/>
            <person name="Kazmierczak K.M."/>
            <person name="Andrzejewski T.M."/>
            <person name="Davidsen T.M."/>
            <person name="Wayne K.J."/>
            <person name="Tettelin H."/>
            <person name="Glass J.I."/>
            <person name="Rusch D."/>
            <person name="Podicherti R."/>
            <person name="Tsui H.-C.T."/>
            <person name="Winkler M.E."/>
        </authorList>
    </citation>
    <scope>NUCLEOTIDE SEQUENCE</scope>
</reference>
<sequence>MVDFVKGKLLAISLFTLGLALPAWAHHSHSNIDREDIRVHSGIVSEYNWSMPHVFLRIMAPNQDGQVVEYTIEFLHPPGMVERGWSPETFQVGERITWEGASDRNPKRYFTSMSWAERADGTRVDYGFGGGRKAAVLPSKDFTGLWKRSRSFGSTYAPPPGLPLTEVGQALFDNFNPGTNPQVDCMEPGPPRFTILPYPIQITRPDEKTVVLKGELRHEPRVVHLDMDHPVGPPSHLGHSVGWFEGKELIVETTNFTQDRWGTHAGIDSSDQKHLIERYSMSEDGLMLRVLMNVTDPIYLAQPIEIDYSMDKQPDRQLVTAPCSLEGARLFLTGYKDE</sequence>